<evidence type="ECO:0000313" key="4">
    <source>
        <dbReference type="Proteomes" id="UP000077363"/>
    </source>
</evidence>
<dbReference type="Pfam" id="PF14326">
    <property type="entry name" value="DUF4384"/>
    <property type="match status" value="1"/>
</dbReference>
<evidence type="ECO:0000256" key="1">
    <source>
        <dbReference type="SAM" id="SignalP"/>
    </source>
</evidence>
<keyword evidence="1" id="KW-0732">Signal</keyword>
<feature type="signal peptide" evidence="1">
    <location>
        <begin position="1"/>
        <end position="31"/>
    </location>
</feature>
<evidence type="ECO:0000259" key="2">
    <source>
        <dbReference type="Pfam" id="PF14326"/>
    </source>
</evidence>
<dbReference type="PATRIC" id="fig|1182568.3.peg.2619"/>
<dbReference type="EMBL" id="CP011387">
    <property type="protein sequence ID" value="ANE44471.1"/>
    <property type="molecule type" value="Genomic_DNA"/>
</dbReference>
<dbReference type="PANTHER" id="PTHR36194:SF1">
    <property type="entry name" value="S-LAYER-LIKE PROTEIN"/>
    <property type="match status" value="1"/>
</dbReference>
<proteinExistence type="predicted"/>
<dbReference type="PANTHER" id="PTHR36194">
    <property type="entry name" value="S-LAYER-LIKE PROTEIN"/>
    <property type="match status" value="1"/>
</dbReference>
<evidence type="ECO:0000313" key="3">
    <source>
        <dbReference type="EMBL" id="ANE44471.1"/>
    </source>
</evidence>
<feature type="domain" description="DUF4384" evidence="2">
    <location>
        <begin position="67"/>
        <end position="145"/>
    </location>
</feature>
<feature type="chain" id="PRO_5008000612" evidence="1">
    <location>
        <begin position="32"/>
        <end position="202"/>
    </location>
</feature>
<dbReference type="AlphaFoldDB" id="A0A172TBV8"/>
<accession>A0A172TBV8</accession>
<sequence>MSTLKMISKKLALLTAVSAAALSSVSAPAFATPKLSAQSIIVNPVQTTLTARVWVDRDTSGTRVPNYSVGDRITLYTTVNENAYVYLFNVNPDGTTDQILPNRISASNYVRAGTTRAFPATGDQFTFDITGPSGQNRVLVIASRRALNLSELSSYQKGQSFATVTPKTPERLAQALSIVVNPIAQPVPQQDWVSDTAFYNVY</sequence>
<organism evidence="3 4">
    <name type="scientific">Deinococcus puniceus</name>
    <dbReference type="NCBI Taxonomy" id="1182568"/>
    <lineage>
        <taxon>Bacteria</taxon>
        <taxon>Thermotogati</taxon>
        <taxon>Deinococcota</taxon>
        <taxon>Deinococci</taxon>
        <taxon>Deinococcales</taxon>
        <taxon>Deinococcaceae</taxon>
        <taxon>Deinococcus</taxon>
    </lineage>
</organism>
<dbReference type="KEGG" id="dpu:SU48_12670"/>
<protein>
    <submittedName>
        <fullName evidence="3">S-layer protein</fullName>
    </submittedName>
</protein>
<dbReference type="STRING" id="1182568.SU48_12670"/>
<gene>
    <name evidence="3" type="ORF">SU48_12670</name>
</gene>
<reference evidence="3 4" key="1">
    <citation type="submission" date="2015-01" db="EMBL/GenBank/DDBJ databases">
        <title>Deinococcus puniceus/DY1/ whole genome sequencing.</title>
        <authorList>
            <person name="Kim M.K."/>
            <person name="Srinivasan S."/>
            <person name="Lee J.-J."/>
        </authorList>
    </citation>
    <scope>NUCLEOTIDE SEQUENCE [LARGE SCALE GENOMIC DNA]</scope>
    <source>
        <strain evidence="3 4">DY1</strain>
    </source>
</reference>
<dbReference type="OrthoDB" id="63947at2"/>
<keyword evidence="4" id="KW-1185">Reference proteome</keyword>
<dbReference type="Proteomes" id="UP000077363">
    <property type="component" value="Chromosome"/>
</dbReference>
<dbReference type="InterPro" id="IPR025493">
    <property type="entry name" value="DUF4384"/>
</dbReference>
<dbReference type="RefSeq" id="WP_064015554.1">
    <property type="nucleotide sequence ID" value="NZ_CP011387.1"/>
</dbReference>
<name>A0A172TBV8_9DEIO</name>